<sequence length="104" mass="12243">MSYTVRILPVAAQERRRIFDYIHDRSPQSAESWEAAYEAALTRLEKDPQIYGLAEESNHFDFALRQLLFRTRSGLTYRLLFRVDEDQVTIYRLRGPGQAPLKDH</sequence>
<organism evidence="2 3">
    <name type="scientific">Bythopirellula goksoeyrii</name>
    <dbReference type="NCBI Taxonomy" id="1400387"/>
    <lineage>
        <taxon>Bacteria</taxon>
        <taxon>Pseudomonadati</taxon>
        <taxon>Planctomycetota</taxon>
        <taxon>Planctomycetia</taxon>
        <taxon>Pirellulales</taxon>
        <taxon>Lacipirellulaceae</taxon>
        <taxon>Bythopirellula</taxon>
    </lineage>
</organism>
<dbReference type="Proteomes" id="UP000323917">
    <property type="component" value="Chromosome"/>
</dbReference>
<dbReference type="Gene3D" id="3.30.2310.20">
    <property type="entry name" value="RelE-like"/>
    <property type="match status" value="1"/>
</dbReference>
<dbReference type="OrthoDB" id="286630at2"/>
<proteinExistence type="predicted"/>
<evidence type="ECO:0000256" key="1">
    <source>
        <dbReference type="ARBA" id="ARBA00022649"/>
    </source>
</evidence>
<evidence type="ECO:0000313" key="3">
    <source>
        <dbReference type="Proteomes" id="UP000323917"/>
    </source>
</evidence>
<accession>A0A5B9QBW0</accession>
<evidence type="ECO:0000313" key="2">
    <source>
        <dbReference type="EMBL" id="QEG35070.1"/>
    </source>
</evidence>
<dbReference type="RefSeq" id="WP_148073628.1">
    <property type="nucleotide sequence ID" value="NZ_CP042913.1"/>
</dbReference>
<protein>
    <submittedName>
        <fullName evidence="2">Plasmid stabilization system protein</fullName>
    </submittedName>
</protein>
<reference evidence="2 3" key="1">
    <citation type="submission" date="2019-08" db="EMBL/GenBank/DDBJ databases">
        <title>Deep-cultivation of Planctomycetes and their phenomic and genomic characterization uncovers novel biology.</title>
        <authorList>
            <person name="Wiegand S."/>
            <person name="Jogler M."/>
            <person name="Boedeker C."/>
            <person name="Pinto D."/>
            <person name="Vollmers J."/>
            <person name="Rivas-Marin E."/>
            <person name="Kohn T."/>
            <person name="Peeters S.H."/>
            <person name="Heuer A."/>
            <person name="Rast P."/>
            <person name="Oberbeckmann S."/>
            <person name="Bunk B."/>
            <person name="Jeske O."/>
            <person name="Meyerdierks A."/>
            <person name="Storesund J.E."/>
            <person name="Kallscheuer N."/>
            <person name="Luecker S."/>
            <person name="Lage O.M."/>
            <person name="Pohl T."/>
            <person name="Merkel B.J."/>
            <person name="Hornburger P."/>
            <person name="Mueller R.-W."/>
            <person name="Bruemmer F."/>
            <person name="Labrenz M."/>
            <person name="Spormann A.M."/>
            <person name="Op den Camp H."/>
            <person name="Overmann J."/>
            <person name="Amann R."/>
            <person name="Jetten M.S.M."/>
            <person name="Mascher T."/>
            <person name="Medema M.H."/>
            <person name="Devos D.P."/>
            <person name="Kaster A.-K."/>
            <person name="Ovreas L."/>
            <person name="Rohde M."/>
            <person name="Galperin M.Y."/>
            <person name="Jogler C."/>
        </authorList>
    </citation>
    <scope>NUCLEOTIDE SEQUENCE [LARGE SCALE GENOMIC DNA]</scope>
    <source>
        <strain evidence="2 3">Pr1d</strain>
    </source>
</reference>
<dbReference type="Pfam" id="PF05016">
    <property type="entry name" value="ParE_toxin"/>
    <property type="match status" value="1"/>
</dbReference>
<keyword evidence="1" id="KW-1277">Toxin-antitoxin system</keyword>
<gene>
    <name evidence="2" type="ORF">Pr1d_23610</name>
</gene>
<dbReference type="EMBL" id="CP042913">
    <property type="protein sequence ID" value="QEG35070.1"/>
    <property type="molecule type" value="Genomic_DNA"/>
</dbReference>
<dbReference type="InterPro" id="IPR007712">
    <property type="entry name" value="RelE/ParE_toxin"/>
</dbReference>
<keyword evidence="3" id="KW-1185">Reference proteome</keyword>
<dbReference type="AlphaFoldDB" id="A0A5B9QBW0"/>
<name>A0A5B9QBW0_9BACT</name>
<dbReference type="InterPro" id="IPR035093">
    <property type="entry name" value="RelE/ParE_toxin_dom_sf"/>
</dbReference>
<dbReference type="KEGG" id="bgok:Pr1d_23610"/>